<dbReference type="EMBL" id="LAZR01000031">
    <property type="protein sequence ID" value="KKO02284.1"/>
    <property type="molecule type" value="Genomic_DNA"/>
</dbReference>
<evidence type="ECO:0000313" key="3">
    <source>
        <dbReference type="EMBL" id="KKO02284.1"/>
    </source>
</evidence>
<accession>A0A0F9YCV7</accession>
<feature type="domain" description="Glycosyltransferase subfamily 4-like N-terminal" evidence="2">
    <location>
        <begin position="17"/>
        <end position="177"/>
    </location>
</feature>
<protein>
    <recommendedName>
        <fullName evidence="4">Glycosyl transferase family 1 domain-containing protein</fullName>
    </recommendedName>
</protein>
<evidence type="ECO:0000259" key="1">
    <source>
        <dbReference type="Pfam" id="PF00534"/>
    </source>
</evidence>
<sequence length="398" mass="44393">MTENKGLMIITPKTYSGGAENVAARLSCFFADFMNVHVVTFDASKIDYNYAGKLVDLELGDNKGAFGKVSSIIKAAFSIKKIKKETNPMACISLIGHPNISNILSKNGELCVVSVRTYLRKSPFLLKRIFQKLYIKFLYNRADKVVAICEGVKHDLINYYGVEEAKIDVIYPYFDTQEIQTLSCDELEDDVSEIFNYPVVITVGRMTYDKGHWHLIKAFKEIKESQPDARLVILGRGELENDLKALAKSMGLEAHIHFLGYRSNPYKYIRAASVFAFPSLIEGFGNALGEAIACGTPVVAADCDVGPREIIAPTSDFTQKASKNEIHACGILVPPFDEKLNFDGNDINENEGRLAAAIIEVLTNKELREKMSESAKIRAESFDIKSVTKQWQHLLGMH</sequence>
<comment type="caution">
    <text evidence="3">The sequence shown here is derived from an EMBL/GenBank/DDBJ whole genome shotgun (WGS) entry which is preliminary data.</text>
</comment>
<dbReference type="AlphaFoldDB" id="A0A0F9YCV7"/>
<dbReference type="InterPro" id="IPR028098">
    <property type="entry name" value="Glyco_trans_4-like_N"/>
</dbReference>
<reference evidence="3" key="1">
    <citation type="journal article" date="2015" name="Nature">
        <title>Complex archaea that bridge the gap between prokaryotes and eukaryotes.</title>
        <authorList>
            <person name="Spang A."/>
            <person name="Saw J.H."/>
            <person name="Jorgensen S.L."/>
            <person name="Zaremba-Niedzwiedzka K."/>
            <person name="Martijn J."/>
            <person name="Lind A.E."/>
            <person name="van Eijk R."/>
            <person name="Schleper C."/>
            <person name="Guy L."/>
            <person name="Ettema T.J."/>
        </authorList>
    </citation>
    <scope>NUCLEOTIDE SEQUENCE</scope>
</reference>
<dbReference type="Pfam" id="PF00534">
    <property type="entry name" value="Glycos_transf_1"/>
    <property type="match status" value="1"/>
</dbReference>
<gene>
    <name evidence="3" type="ORF">LCGC14_0106990</name>
</gene>
<dbReference type="InterPro" id="IPR001296">
    <property type="entry name" value="Glyco_trans_1"/>
</dbReference>
<dbReference type="PANTHER" id="PTHR12526:SF630">
    <property type="entry name" value="GLYCOSYLTRANSFERASE"/>
    <property type="match status" value="1"/>
</dbReference>
<evidence type="ECO:0000259" key="2">
    <source>
        <dbReference type="Pfam" id="PF13439"/>
    </source>
</evidence>
<name>A0A0F9YCV7_9ZZZZ</name>
<organism evidence="3">
    <name type="scientific">marine sediment metagenome</name>
    <dbReference type="NCBI Taxonomy" id="412755"/>
    <lineage>
        <taxon>unclassified sequences</taxon>
        <taxon>metagenomes</taxon>
        <taxon>ecological metagenomes</taxon>
    </lineage>
</organism>
<dbReference type="GO" id="GO:0016757">
    <property type="term" value="F:glycosyltransferase activity"/>
    <property type="evidence" value="ECO:0007669"/>
    <property type="project" value="InterPro"/>
</dbReference>
<dbReference type="SUPFAM" id="SSF53756">
    <property type="entry name" value="UDP-Glycosyltransferase/glycogen phosphorylase"/>
    <property type="match status" value="1"/>
</dbReference>
<dbReference type="PANTHER" id="PTHR12526">
    <property type="entry name" value="GLYCOSYLTRANSFERASE"/>
    <property type="match status" value="1"/>
</dbReference>
<proteinExistence type="predicted"/>
<dbReference type="Pfam" id="PF13439">
    <property type="entry name" value="Glyco_transf_4"/>
    <property type="match status" value="1"/>
</dbReference>
<dbReference type="Gene3D" id="3.40.50.2000">
    <property type="entry name" value="Glycogen Phosphorylase B"/>
    <property type="match status" value="2"/>
</dbReference>
<dbReference type="CDD" id="cd03811">
    <property type="entry name" value="GT4_GT28_WabH-like"/>
    <property type="match status" value="1"/>
</dbReference>
<evidence type="ECO:0008006" key="4">
    <source>
        <dbReference type="Google" id="ProtNLM"/>
    </source>
</evidence>
<feature type="domain" description="Glycosyl transferase family 1" evidence="1">
    <location>
        <begin position="196"/>
        <end position="315"/>
    </location>
</feature>